<reference evidence="2" key="1">
    <citation type="journal article" date="2012" name="Sci. Rep.">
        <title>Genomes of surface isolates of Alteromonas macleodii: the life of a widespread marine opportunistic copiotroph.</title>
        <authorList>
            <person name="Lopez-Perez M."/>
            <person name="Gonzaga A."/>
            <person name="Martin-Cuadrado A.B."/>
            <person name="Onyshchenko O."/>
            <person name="Ghavidel A."/>
            <person name="Ghai R."/>
            <person name="Rodriguez-Valera F."/>
        </authorList>
    </citation>
    <scope>NUCLEOTIDE SEQUENCE [LARGE SCALE GENOMIC DNA]</scope>
    <source>
        <strain evidence="2">English Channel 673</strain>
    </source>
</reference>
<name>A0AB33A1T7_ALTME</name>
<sequence length="426" mass="49036">MNHVKSYVQVKEYGLLVETGDDTNPNHAEVSTSAFNWLMSNGLSIAGRELVRVKRMGKKLALQVVNFVGVLDTPCGTRIEILPKIYSDQTSMEASRKTLLKMLAVVENLKLEQFNNAHLQVVNQPLIEVLISQFLSQVSLLLKKGLRSEYQRVDAQRSFLKGRLNTVKQMRQRPGRDHIFQISYDTFSVNRAENRLILSAVNIVSRWTRSSQNQRLARELIFAFDGVSKSNNHNEDFKRWSTDRNLIHYRNLESWCKLILFNESPLTMSGNTEGVSFLFPMEVLFERYVEKKLSKLLPNHFSVKGQIKGESLTSHNGQNWFNLRPDLAIYDNGKLAVIADTKWKIINENLNTSKDKYHLAQSDMYQLFAYGEKYLKGQGSLVLIYPKNENFLESLPSFEFKPGLLLHVVPYDLDKDELRINAPILF</sequence>
<proteinExistence type="predicted"/>
<dbReference type="RefSeq" id="WP_014977325.1">
    <property type="nucleotide sequence ID" value="NC_018678.1"/>
</dbReference>
<dbReference type="InterPro" id="IPR019292">
    <property type="entry name" value="McrC"/>
</dbReference>
<dbReference type="PANTHER" id="PTHR38733:SF1">
    <property type="entry name" value="TYPE IV METHYL-DIRECTED RESTRICTION ENZYME ECOKMCRBC"/>
    <property type="match status" value="1"/>
</dbReference>
<dbReference type="AlphaFoldDB" id="A0AB33A1T7"/>
<dbReference type="Pfam" id="PF10117">
    <property type="entry name" value="McrBC"/>
    <property type="match status" value="1"/>
</dbReference>
<dbReference type="PANTHER" id="PTHR38733">
    <property type="entry name" value="PROTEIN MCRC"/>
    <property type="match status" value="1"/>
</dbReference>
<evidence type="ECO:0000313" key="2">
    <source>
        <dbReference type="Proteomes" id="UP000006296"/>
    </source>
</evidence>
<protein>
    <recommendedName>
        <fullName evidence="3">Restriction endonuclease</fullName>
    </recommendedName>
</protein>
<gene>
    <name evidence="1" type="ordered locus">AMEC673_15565</name>
</gene>
<dbReference type="KEGG" id="amg:AMEC673_15565"/>
<accession>A0AB33A1T7</accession>
<evidence type="ECO:0008006" key="3">
    <source>
        <dbReference type="Google" id="ProtNLM"/>
    </source>
</evidence>
<organism evidence="1 2">
    <name type="scientific">Alteromonas macleodii (strain English Channel 673)</name>
    <dbReference type="NCBI Taxonomy" id="1004788"/>
    <lineage>
        <taxon>Bacteria</taxon>
        <taxon>Pseudomonadati</taxon>
        <taxon>Pseudomonadota</taxon>
        <taxon>Gammaproteobacteria</taxon>
        <taxon>Alteromonadales</taxon>
        <taxon>Alteromonadaceae</taxon>
        <taxon>Alteromonas/Salinimonas group</taxon>
        <taxon>Alteromonas</taxon>
    </lineage>
</organism>
<dbReference type="EMBL" id="CP003844">
    <property type="protein sequence ID" value="AFT75795.1"/>
    <property type="molecule type" value="Genomic_DNA"/>
</dbReference>
<dbReference type="Proteomes" id="UP000006296">
    <property type="component" value="Chromosome"/>
</dbReference>
<evidence type="ECO:0000313" key="1">
    <source>
        <dbReference type="EMBL" id="AFT75795.1"/>
    </source>
</evidence>
<dbReference type="REBASE" id="54431">
    <property type="entry name" value="Ama673McrBCP"/>
</dbReference>